<dbReference type="RefSeq" id="WP_067975084.1">
    <property type="nucleotide sequence ID" value="NZ_CAJHKN010000007.1"/>
</dbReference>
<dbReference type="PANTHER" id="PTHR47099">
    <property type="entry name" value="METHYLCOBAMIDE:COM METHYLTRANSFERASE MTBA"/>
    <property type="match status" value="1"/>
</dbReference>
<organism evidence="2 4">
    <name type="scientific">Aerococcus sanguinicola</name>
    <dbReference type="NCBI Taxonomy" id="119206"/>
    <lineage>
        <taxon>Bacteria</taxon>
        <taxon>Bacillati</taxon>
        <taxon>Bacillota</taxon>
        <taxon>Bacilli</taxon>
        <taxon>Lactobacillales</taxon>
        <taxon>Aerococcaceae</taxon>
        <taxon>Aerococcus</taxon>
    </lineage>
</organism>
<dbReference type="CDD" id="cd03465">
    <property type="entry name" value="URO-D_like"/>
    <property type="match status" value="1"/>
</dbReference>
<reference evidence="4" key="2">
    <citation type="submission" date="2016-01" db="EMBL/GenBank/DDBJ databases">
        <title>Six Aerococcus type strain genome sequencing and assembly using PacBio and Illumina Hiseq.</title>
        <authorList>
            <person name="Carkaci D."/>
            <person name="Dargis R."/>
            <person name="Nielsen X.C."/>
            <person name="Skovgaard O."/>
            <person name="Fuursted K."/>
            <person name="Christensen J.J."/>
        </authorList>
    </citation>
    <scope>NUCLEOTIDE SEQUENCE [LARGE SCALE GENOMIC DNA]</scope>
    <source>
        <strain evidence="4">CCUG43001</strain>
    </source>
</reference>
<protein>
    <submittedName>
        <fullName evidence="2">Methyltransferase</fullName>
    </submittedName>
</protein>
<name>A0A0X8FBR3_9LACT</name>
<dbReference type="Pfam" id="PF01208">
    <property type="entry name" value="URO-D"/>
    <property type="match status" value="1"/>
</dbReference>
<dbReference type="GO" id="GO:0006779">
    <property type="term" value="P:porphyrin-containing compound biosynthetic process"/>
    <property type="evidence" value="ECO:0007669"/>
    <property type="project" value="InterPro"/>
</dbReference>
<dbReference type="GO" id="GO:0008168">
    <property type="term" value="F:methyltransferase activity"/>
    <property type="evidence" value="ECO:0007669"/>
    <property type="project" value="UniProtKB-KW"/>
</dbReference>
<dbReference type="PANTHER" id="PTHR47099:SF1">
    <property type="entry name" value="METHYLCOBAMIDE:COM METHYLTRANSFERASE MTBA"/>
    <property type="match status" value="1"/>
</dbReference>
<evidence type="ECO:0000313" key="4">
    <source>
        <dbReference type="Proteomes" id="UP000069912"/>
    </source>
</evidence>
<keyword evidence="4" id="KW-1185">Reference proteome</keyword>
<dbReference type="GO" id="GO:0004853">
    <property type="term" value="F:uroporphyrinogen decarboxylase activity"/>
    <property type="evidence" value="ECO:0007669"/>
    <property type="project" value="InterPro"/>
</dbReference>
<keyword evidence="2" id="KW-0808">Transferase</keyword>
<dbReference type="AlphaFoldDB" id="A0A0X8FBR3"/>
<feature type="domain" description="Uroporphyrinogen decarboxylase (URO-D)" evidence="1">
    <location>
        <begin position="5"/>
        <end position="340"/>
    </location>
</feature>
<dbReference type="GO" id="GO:0032259">
    <property type="term" value="P:methylation"/>
    <property type="evidence" value="ECO:0007669"/>
    <property type="project" value="UniProtKB-KW"/>
</dbReference>
<dbReference type="Proteomes" id="UP000234239">
    <property type="component" value="Unassembled WGS sequence"/>
</dbReference>
<proteinExistence type="predicted"/>
<sequence>MKEMTANQRWQALKAGESLDRLPITLCHAGFAAKLAGMNYRESFNTADKLAKRELTIYREFALDALSVSYTSVNFAIRHRSKIKSPRESAPSVADHALKSLDQVDQLKVEATSFDRDISQRINLEALDKIDGAVGSKCHPCYCISAPFTLASGIYPAEKMLRATRKDKEGLHRLLRFVTDRVKEIIERAVQMPDLNFFIYDPVASGALISPKQYRDFVLPYTKEMVDFIKAHDRCVGMHICGDISNHLEAIVETGVDMISLDQTVDLGQAKEKVGQAIALMGNVDPVRCFLQGSPEEVSQAVEDCFAKAGDNPRGFIIRSGCQLPVDTPVANVEAFMETAVPCAQKAAQNWA</sequence>
<dbReference type="OrthoDB" id="9780425at2"/>
<keyword evidence="2" id="KW-0489">Methyltransferase</keyword>
<dbReference type="EMBL" id="CP014160">
    <property type="protein sequence ID" value="AMB94430.1"/>
    <property type="molecule type" value="Genomic_DNA"/>
</dbReference>
<dbReference type="InterPro" id="IPR038071">
    <property type="entry name" value="UROD/MetE-like_sf"/>
</dbReference>
<accession>A0A0X8FBR3</accession>
<gene>
    <name evidence="2" type="ORF">AWM72_06470</name>
    <name evidence="3" type="ORF">CYJ28_10025</name>
</gene>
<dbReference type="SUPFAM" id="SSF51726">
    <property type="entry name" value="UROD/MetE-like"/>
    <property type="match status" value="1"/>
</dbReference>
<dbReference type="Proteomes" id="UP000069912">
    <property type="component" value="Chromosome"/>
</dbReference>
<dbReference type="InterPro" id="IPR000257">
    <property type="entry name" value="Uroporphyrinogen_deCOase"/>
</dbReference>
<dbReference type="InterPro" id="IPR052024">
    <property type="entry name" value="Methanogen_methyltrans"/>
</dbReference>
<evidence type="ECO:0000313" key="3">
    <source>
        <dbReference type="EMBL" id="PKZ20461.1"/>
    </source>
</evidence>
<reference evidence="3 5" key="3">
    <citation type="submission" date="2017-12" db="EMBL/GenBank/DDBJ databases">
        <title>Phylogenetic diversity of female urinary microbiome.</title>
        <authorList>
            <person name="Thomas-White K."/>
            <person name="Wolfe A.J."/>
        </authorList>
    </citation>
    <scope>NUCLEOTIDE SEQUENCE [LARGE SCALE GENOMIC DNA]</scope>
    <source>
        <strain evidence="3 5">UMB0139</strain>
    </source>
</reference>
<evidence type="ECO:0000259" key="1">
    <source>
        <dbReference type="Pfam" id="PF01208"/>
    </source>
</evidence>
<dbReference type="KEGG" id="asan:AWM72_06470"/>
<dbReference type="Gene3D" id="3.20.20.210">
    <property type="match status" value="1"/>
</dbReference>
<reference evidence="2 4" key="1">
    <citation type="journal article" date="2016" name="Genome Announc.">
        <title>Complete Genome Sequences of Aerococcus christensenii CCUG 28831T, Aerococcus sanguinicola CCUG 43001T, Aerococcus urinae CCUG 36881T, Aerococcus urinaeequi CCUG 28094T, Aerococcus urinaehominis CCUG 42038 BT, and Aerococcus viridans CCUG 4311T.</title>
        <authorList>
            <person name="Carkaci D."/>
            <person name="Dargis R."/>
            <person name="Nielsen X.C."/>
            <person name="Skovgaard O."/>
            <person name="Fuursted K."/>
            <person name="Christensen J.J."/>
        </authorList>
    </citation>
    <scope>NUCLEOTIDE SEQUENCE [LARGE SCALE GENOMIC DNA]</scope>
    <source>
        <strain evidence="2 4">CCUG43001</strain>
    </source>
</reference>
<dbReference type="EMBL" id="PKGY01000009">
    <property type="protein sequence ID" value="PKZ20461.1"/>
    <property type="molecule type" value="Genomic_DNA"/>
</dbReference>
<dbReference type="GeneID" id="92903708"/>
<evidence type="ECO:0000313" key="5">
    <source>
        <dbReference type="Proteomes" id="UP000234239"/>
    </source>
</evidence>
<evidence type="ECO:0000313" key="2">
    <source>
        <dbReference type="EMBL" id="AMB94430.1"/>
    </source>
</evidence>